<sequence>MPGTLRYVEITVWIAAWQMQCCGDPFRPGERVAWTVLRGARTVLGGARTVLGDQAVTVDAVEEHHQEDDSQVEPVIGTVASIRAVSRSGVTTDVELADGWTESPSGTGLMGYLVELTGAARGDEAARASR</sequence>
<dbReference type="EMBL" id="BSDI01000007">
    <property type="protein sequence ID" value="GLH96518.1"/>
    <property type="molecule type" value="Genomic_DNA"/>
</dbReference>
<organism evidence="1 2">
    <name type="scientific">Phytohabitans aurantiacus</name>
    <dbReference type="NCBI Taxonomy" id="3016789"/>
    <lineage>
        <taxon>Bacteria</taxon>
        <taxon>Bacillati</taxon>
        <taxon>Actinomycetota</taxon>
        <taxon>Actinomycetes</taxon>
        <taxon>Micromonosporales</taxon>
        <taxon>Micromonosporaceae</taxon>
    </lineage>
</organism>
<accession>A0ABQ5QPE2</accession>
<dbReference type="Proteomes" id="UP001144280">
    <property type="component" value="Unassembled WGS sequence"/>
</dbReference>
<evidence type="ECO:0000313" key="1">
    <source>
        <dbReference type="EMBL" id="GLH96518.1"/>
    </source>
</evidence>
<evidence type="ECO:0000313" key="2">
    <source>
        <dbReference type="Proteomes" id="UP001144280"/>
    </source>
</evidence>
<proteinExistence type="predicted"/>
<name>A0ABQ5QPE2_9ACTN</name>
<reference evidence="1" key="1">
    <citation type="submission" date="2022-12" db="EMBL/GenBank/DDBJ databases">
        <title>New Phytohabitans aurantiacus sp. RD004123 nov., an actinomycete isolated from soil.</title>
        <authorList>
            <person name="Triningsih D.W."/>
            <person name="Harunari E."/>
            <person name="Igarashi Y."/>
        </authorList>
    </citation>
    <scope>NUCLEOTIDE SEQUENCE</scope>
    <source>
        <strain evidence="1">RD004123</strain>
    </source>
</reference>
<protein>
    <submittedName>
        <fullName evidence="1">Uncharacterized protein</fullName>
    </submittedName>
</protein>
<gene>
    <name evidence="1" type="ORF">Pa4123_17920</name>
</gene>
<dbReference type="InterPro" id="IPR046485">
    <property type="entry name" value="DUF6578"/>
</dbReference>
<comment type="caution">
    <text evidence="1">The sequence shown here is derived from an EMBL/GenBank/DDBJ whole genome shotgun (WGS) entry which is preliminary data.</text>
</comment>
<keyword evidence="2" id="KW-1185">Reference proteome</keyword>
<dbReference type="Pfam" id="PF20218">
    <property type="entry name" value="DUF6578"/>
    <property type="match status" value="1"/>
</dbReference>